<dbReference type="SUPFAM" id="SSF57424">
    <property type="entry name" value="LDL receptor-like module"/>
    <property type="match status" value="1"/>
</dbReference>
<feature type="transmembrane region" description="Helical" evidence="7">
    <location>
        <begin position="836"/>
        <end position="854"/>
    </location>
</feature>
<dbReference type="EMBL" id="CAJNOQ010006549">
    <property type="protein sequence ID" value="CAF1138912.1"/>
    <property type="molecule type" value="Genomic_DNA"/>
</dbReference>
<evidence type="ECO:0000256" key="1">
    <source>
        <dbReference type="ARBA" id="ARBA00022536"/>
    </source>
</evidence>
<feature type="transmembrane region" description="Helical" evidence="7">
    <location>
        <begin position="716"/>
        <end position="741"/>
    </location>
</feature>
<evidence type="ECO:0000259" key="8">
    <source>
        <dbReference type="PROSITE" id="PS50026"/>
    </source>
</evidence>
<gene>
    <name evidence="9" type="ORF">GPM918_LOCUS20580</name>
    <name evidence="10" type="ORF">SRO942_LOCUS20577</name>
</gene>
<keyword evidence="7" id="KW-0812">Transmembrane</keyword>
<evidence type="ECO:0000256" key="6">
    <source>
        <dbReference type="PROSITE-ProRule" id="PRU00124"/>
    </source>
</evidence>
<evidence type="ECO:0000313" key="11">
    <source>
        <dbReference type="Proteomes" id="UP000663829"/>
    </source>
</evidence>
<proteinExistence type="predicted"/>
<dbReference type="GO" id="GO:0007157">
    <property type="term" value="P:heterophilic cell-cell adhesion via plasma membrane cell adhesion molecules"/>
    <property type="evidence" value="ECO:0007669"/>
    <property type="project" value="TreeGrafter"/>
</dbReference>
<keyword evidence="1 5" id="KW-0245">EGF-like domain</keyword>
<dbReference type="OrthoDB" id="2019384at2759"/>
<dbReference type="Gene3D" id="1.20.1070.10">
    <property type="entry name" value="Rhodopsin 7-helix transmembrane proteins"/>
    <property type="match status" value="1"/>
</dbReference>
<dbReference type="Gene3D" id="4.10.400.10">
    <property type="entry name" value="Low-density Lipoprotein Receptor"/>
    <property type="match status" value="1"/>
</dbReference>
<dbReference type="SMART" id="SM00181">
    <property type="entry name" value="EGF"/>
    <property type="match status" value="4"/>
</dbReference>
<dbReference type="PANTHER" id="PTHR24049:SF22">
    <property type="entry name" value="DROSOPHILA CRUMBS HOMOLOG"/>
    <property type="match status" value="1"/>
</dbReference>
<evidence type="ECO:0000313" key="10">
    <source>
        <dbReference type="EMBL" id="CAF3902635.1"/>
    </source>
</evidence>
<organism evidence="9 11">
    <name type="scientific">Didymodactylos carnosus</name>
    <dbReference type="NCBI Taxonomy" id="1234261"/>
    <lineage>
        <taxon>Eukaryota</taxon>
        <taxon>Metazoa</taxon>
        <taxon>Spiralia</taxon>
        <taxon>Gnathifera</taxon>
        <taxon>Rotifera</taxon>
        <taxon>Eurotatoria</taxon>
        <taxon>Bdelloidea</taxon>
        <taxon>Philodinida</taxon>
        <taxon>Philodinidae</taxon>
        <taxon>Didymodactylos</taxon>
    </lineage>
</organism>
<comment type="caution">
    <text evidence="9">The sequence shown here is derived from an EMBL/GenBank/DDBJ whole genome shotgun (WGS) entry which is preliminary data.</text>
</comment>
<feature type="transmembrane region" description="Helical" evidence="7">
    <location>
        <begin position="797"/>
        <end position="815"/>
    </location>
</feature>
<dbReference type="PROSITE" id="PS50068">
    <property type="entry name" value="LDLRA_2"/>
    <property type="match status" value="1"/>
</dbReference>
<evidence type="ECO:0000256" key="7">
    <source>
        <dbReference type="SAM" id="Phobius"/>
    </source>
</evidence>
<evidence type="ECO:0000313" key="9">
    <source>
        <dbReference type="EMBL" id="CAF1138912.1"/>
    </source>
</evidence>
<dbReference type="Proteomes" id="UP000681722">
    <property type="component" value="Unassembled WGS sequence"/>
</dbReference>
<sequence>MIFPGGESFDETIQNQFIRKRDVIYGSQLSGHIMCYEPYFNCDYGTLCLDWRNICDGKQQCIDGTDENKCEWLEFNECEPHEYRCSNGMCIPAQYFLDASSLRMMGFDFKCYNSTTTPCIPYNQQCKSRCEMNEDSLLCDKYNLVMDPNNSELFKINRCDGKINYIYANNDEYYCDPDDPKAKMLYRQKALIQKSVTTIRLPFDTELLKRSSSLFVSILLSNMRKAFKDDKLLFISLSYEQRVQYHNYVKRHSLEAWSCNRGISVRKEGIIECFCPPSTYGRYCQYYSDRITVIVSVHNIINVKIMVTLWLDENMIDSEEFVVNSNTIKYKFYLIYSKPKLMNGSYFVQIEAFSSTVPLSLLSVWQYSIKPFVFLPAYRLSTIVKFSSILSPANQHICNTILNPCKHNSTCFPIQNKINDSHAFYCHCHNNTYGKTCENNHNACFIGDQCSPDAICRPPKSKCICPVNQTGPTCHLKHSTQKWTHLCLNGGSADLRNGLRSLKCLCNRHFHGDYCQYSSGTVNISLKSNSSSYVRLPSSLIMRTIVQLVNIKPVTDYLDIRQQKLFKNIPLEINFNNNDLYIPLIGLLKLSFRSIEPNNSIQHIPEYFLLYISPYNSYQPISFKTDLNSSNYCPHAYTIEELTSSQLEFLTPSADKCSNCLAGGECLQGDLTDKSDFECICPWCYYGSICQHNSKLYSINLESLLTNDLFSSSSSFTVYICIPIILFLIGLISNFFCILTFNRPKPCLVGTGYYLLINSFTSQISLFVLLLKILYILLSIKRLIVNDLLNDILCKSLTFMLSVSTRISYWITAFVNIERVYVTQYPTGQWLKNPIVAKYLIIALFVILTGLHVHEAMYHNVVPDPKYTKYGKLNIRRMS</sequence>
<feature type="transmembrane region" description="Helical" evidence="7">
    <location>
        <begin position="753"/>
        <end position="777"/>
    </location>
</feature>
<reference evidence="9" key="1">
    <citation type="submission" date="2021-02" db="EMBL/GenBank/DDBJ databases">
        <authorList>
            <person name="Nowell W R."/>
        </authorList>
    </citation>
    <scope>NUCLEOTIDE SEQUENCE</scope>
</reference>
<dbReference type="InterPro" id="IPR002172">
    <property type="entry name" value="LDrepeatLR_classA_rpt"/>
</dbReference>
<dbReference type="GO" id="GO:0032991">
    <property type="term" value="C:protein-containing complex"/>
    <property type="evidence" value="ECO:0007669"/>
    <property type="project" value="TreeGrafter"/>
</dbReference>
<protein>
    <recommendedName>
        <fullName evidence="8">EGF-like domain-containing protein</fullName>
    </recommendedName>
</protein>
<dbReference type="SMART" id="SM00192">
    <property type="entry name" value="LDLa"/>
    <property type="match status" value="1"/>
</dbReference>
<evidence type="ECO:0000256" key="5">
    <source>
        <dbReference type="PROSITE-ProRule" id="PRU00076"/>
    </source>
</evidence>
<dbReference type="InterPro" id="IPR000742">
    <property type="entry name" value="EGF"/>
</dbReference>
<feature type="domain" description="EGF-like" evidence="8">
    <location>
        <begin position="394"/>
        <end position="438"/>
    </location>
</feature>
<dbReference type="GO" id="GO:0005886">
    <property type="term" value="C:plasma membrane"/>
    <property type="evidence" value="ECO:0007669"/>
    <property type="project" value="TreeGrafter"/>
</dbReference>
<keyword evidence="7" id="KW-1133">Transmembrane helix</keyword>
<dbReference type="SUPFAM" id="SSF81321">
    <property type="entry name" value="Family A G protein-coupled receptor-like"/>
    <property type="match status" value="1"/>
</dbReference>
<dbReference type="PROSITE" id="PS01209">
    <property type="entry name" value="LDLRA_1"/>
    <property type="match status" value="1"/>
</dbReference>
<dbReference type="InterPro" id="IPR036055">
    <property type="entry name" value="LDL_receptor-like_sf"/>
</dbReference>
<dbReference type="PROSITE" id="PS50026">
    <property type="entry name" value="EGF_3"/>
    <property type="match status" value="2"/>
</dbReference>
<dbReference type="PANTHER" id="PTHR24049">
    <property type="entry name" value="CRUMBS FAMILY MEMBER"/>
    <property type="match status" value="1"/>
</dbReference>
<evidence type="ECO:0000256" key="3">
    <source>
        <dbReference type="ARBA" id="ARBA00022737"/>
    </source>
</evidence>
<dbReference type="PROSITE" id="PS00022">
    <property type="entry name" value="EGF_1"/>
    <property type="match status" value="4"/>
</dbReference>
<dbReference type="InterPro" id="IPR051022">
    <property type="entry name" value="Notch_Cell-Fate_Det"/>
</dbReference>
<feature type="disulfide bond" evidence="5">
    <location>
        <begin position="465"/>
        <end position="474"/>
    </location>
</feature>
<evidence type="ECO:0000256" key="4">
    <source>
        <dbReference type="ARBA" id="ARBA00023157"/>
    </source>
</evidence>
<dbReference type="EMBL" id="CAJOBC010006549">
    <property type="protein sequence ID" value="CAF3902635.1"/>
    <property type="molecule type" value="Genomic_DNA"/>
</dbReference>
<dbReference type="Gene3D" id="2.10.25.10">
    <property type="entry name" value="Laminin"/>
    <property type="match status" value="1"/>
</dbReference>
<keyword evidence="2" id="KW-0732">Signal</keyword>
<dbReference type="GO" id="GO:0045197">
    <property type="term" value="P:establishment or maintenance of epithelial cell apical/basal polarity"/>
    <property type="evidence" value="ECO:0007669"/>
    <property type="project" value="TreeGrafter"/>
</dbReference>
<keyword evidence="3" id="KW-0677">Repeat</keyword>
<feature type="domain" description="EGF-like" evidence="8">
    <location>
        <begin position="440"/>
        <end position="475"/>
    </location>
</feature>
<comment type="caution">
    <text evidence="5">Lacks conserved residue(s) required for the propagation of feature annotation.</text>
</comment>
<name>A0A814RUX0_9BILA</name>
<dbReference type="SUPFAM" id="SSF57196">
    <property type="entry name" value="EGF/Laminin"/>
    <property type="match status" value="1"/>
</dbReference>
<accession>A0A814RUX0</accession>
<dbReference type="AlphaFoldDB" id="A0A814RUX0"/>
<dbReference type="Proteomes" id="UP000663829">
    <property type="component" value="Unassembled WGS sequence"/>
</dbReference>
<keyword evidence="11" id="KW-1185">Reference proteome</keyword>
<keyword evidence="7" id="KW-0472">Membrane</keyword>
<feature type="disulfide bond" evidence="6">
    <location>
        <begin position="55"/>
        <end position="70"/>
    </location>
</feature>
<feature type="disulfide bond" evidence="5">
    <location>
        <begin position="428"/>
        <end position="437"/>
    </location>
</feature>
<evidence type="ECO:0000256" key="2">
    <source>
        <dbReference type="ARBA" id="ARBA00022729"/>
    </source>
</evidence>
<keyword evidence="4 5" id="KW-1015">Disulfide bond</keyword>
<dbReference type="InterPro" id="IPR023415">
    <property type="entry name" value="LDLR_class-A_CS"/>
</dbReference>